<keyword evidence="3 8" id="KW-0418">Kinase</keyword>
<evidence type="ECO:0000256" key="3">
    <source>
        <dbReference type="ARBA" id="ARBA00022777"/>
    </source>
</evidence>
<gene>
    <name evidence="8" type="ORF">IDM40_14105</name>
</gene>
<feature type="domain" description="Protein kinase" evidence="7">
    <location>
        <begin position="18"/>
        <end position="266"/>
    </location>
</feature>
<evidence type="ECO:0000313" key="9">
    <source>
        <dbReference type="Proteomes" id="UP000806528"/>
    </source>
</evidence>
<keyword evidence="1" id="KW-0808">Transferase</keyword>
<organism evidence="8 9">
    <name type="scientific">Nocardiopsis coralli</name>
    <dbReference type="NCBI Taxonomy" id="2772213"/>
    <lineage>
        <taxon>Bacteria</taxon>
        <taxon>Bacillati</taxon>
        <taxon>Actinomycetota</taxon>
        <taxon>Actinomycetes</taxon>
        <taxon>Streptosporangiales</taxon>
        <taxon>Nocardiopsidaceae</taxon>
        <taxon>Nocardiopsis</taxon>
    </lineage>
</organism>
<keyword evidence="6" id="KW-1133">Transmembrane helix</keyword>
<proteinExistence type="predicted"/>
<dbReference type="Pfam" id="PF00069">
    <property type="entry name" value="Pkinase"/>
    <property type="match status" value="1"/>
</dbReference>
<dbReference type="InterPro" id="IPR011009">
    <property type="entry name" value="Kinase-like_dom_sf"/>
</dbReference>
<dbReference type="PANTHER" id="PTHR43289">
    <property type="entry name" value="MITOGEN-ACTIVATED PROTEIN KINASE KINASE KINASE 20-RELATED"/>
    <property type="match status" value="1"/>
</dbReference>
<reference evidence="8 9" key="1">
    <citation type="submission" date="2020-09" db="EMBL/GenBank/DDBJ databases">
        <title>Diversity and distribution of actinomycetes associated with coral in the coast of Hainan.</title>
        <authorList>
            <person name="Li F."/>
        </authorList>
    </citation>
    <scope>NUCLEOTIDE SEQUENCE [LARGE SCALE GENOMIC DNA]</scope>
    <source>
        <strain evidence="8 9">HNM0947</strain>
    </source>
</reference>
<dbReference type="InterPro" id="IPR008271">
    <property type="entry name" value="Ser/Thr_kinase_AS"/>
</dbReference>
<comment type="caution">
    <text evidence="8">The sequence shown here is derived from an EMBL/GenBank/DDBJ whole genome shotgun (WGS) entry which is preliminary data.</text>
</comment>
<evidence type="ECO:0000256" key="2">
    <source>
        <dbReference type="ARBA" id="ARBA00022741"/>
    </source>
</evidence>
<dbReference type="Proteomes" id="UP000806528">
    <property type="component" value="Unassembled WGS sequence"/>
</dbReference>
<name>A0ABR9P7L2_9ACTN</name>
<evidence type="ECO:0000256" key="4">
    <source>
        <dbReference type="ARBA" id="ARBA00022840"/>
    </source>
</evidence>
<dbReference type="InterPro" id="IPR000719">
    <property type="entry name" value="Prot_kinase_dom"/>
</dbReference>
<dbReference type="Gene3D" id="1.10.510.10">
    <property type="entry name" value="Transferase(Phosphotransferase) domain 1"/>
    <property type="match status" value="1"/>
</dbReference>
<dbReference type="Gene3D" id="3.30.200.20">
    <property type="entry name" value="Phosphorylase Kinase, domain 1"/>
    <property type="match status" value="1"/>
</dbReference>
<dbReference type="GO" id="GO:0016301">
    <property type="term" value="F:kinase activity"/>
    <property type="evidence" value="ECO:0007669"/>
    <property type="project" value="UniProtKB-KW"/>
</dbReference>
<feature type="compositionally biased region" description="Low complexity" evidence="5">
    <location>
        <begin position="309"/>
        <end position="319"/>
    </location>
</feature>
<protein>
    <submittedName>
        <fullName evidence="8">Protein kinase</fullName>
    </submittedName>
</protein>
<dbReference type="PANTHER" id="PTHR43289:SF34">
    <property type="entry name" value="SERINE_THREONINE-PROTEIN KINASE YBDM-RELATED"/>
    <property type="match status" value="1"/>
</dbReference>
<feature type="region of interest" description="Disordered" evidence="5">
    <location>
        <begin position="293"/>
        <end position="424"/>
    </location>
</feature>
<sequence length="457" mass="48183">MAGPQALMPSDPSAFGDYSVTGRLGKGGQGVVYLAEDRDGEEFAVKVLNDQWAEDADLRKRFVKEVSAAQKVASFCTAAIIDAQLDDDPPYVVSEFVPGKDLQETVSRGGPQRGSRLQRLAVSTATALVAIHKAGIVHRDFKPGNVLLGPDGPRVIDFGIARVDDGTATMTNSIVGTPSYMAPEQIEGRGITDKCDIFAWGCVMAFASTGRAPFGSDTVPAVVHRVVTAPPDLDGLDDNLRPIVETCLDKNPQNRPNAQTLLMRLLGHDGPDEPARSTDEAVKQGEQIAQTGTFTGGQTAFPPAPPYQPQQYPTGGQPPMTSDPRQGMGQPGQPPMTSDPRHGFGPHPGTSNPQPGFGPHPGTSNPQPGFAGPPPGTSDPRHGMQGNPYAGPTTPPPHGTHMGGMNPNQTYARPTPQQPVPAPVEEDSLLQQSWVIPAVLITIVILLLVLALVALSG</sequence>
<keyword evidence="6" id="KW-0812">Transmembrane</keyword>
<accession>A0ABR9P7L2</accession>
<dbReference type="PROSITE" id="PS50011">
    <property type="entry name" value="PROTEIN_KINASE_DOM"/>
    <property type="match status" value="1"/>
</dbReference>
<keyword evidence="4" id="KW-0067">ATP-binding</keyword>
<dbReference type="CDD" id="cd14014">
    <property type="entry name" value="STKc_PknB_like"/>
    <property type="match status" value="1"/>
</dbReference>
<evidence type="ECO:0000256" key="5">
    <source>
        <dbReference type="SAM" id="MobiDB-lite"/>
    </source>
</evidence>
<dbReference type="SUPFAM" id="SSF56112">
    <property type="entry name" value="Protein kinase-like (PK-like)"/>
    <property type="match status" value="1"/>
</dbReference>
<evidence type="ECO:0000256" key="6">
    <source>
        <dbReference type="SAM" id="Phobius"/>
    </source>
</evidence>
<dbReference type="EMBL" id="JADBGI010000011">
    <property type="protein sequence ID" value="MBE2999831.1"/>
    <property type="molecule type" value="Genomic_DNA"/>
</dbReference>
<dbReference type="PROSITE" id="PS00108">
    <property type="entry name" value="PROTEIN_KINASE_ST"/>
    <property type="match status" value="1"/>
</dbReference>
<evidence type="ECO:0000256" key="1">
    <source>
        <dbReference type="ARBA" id="ARBA00022679"/>
    </source>
</evidence>
<keyword evidence="9" id="KW-1185">Reference proteome</keyword>
<feature type="transmembrane region" description="Helical" evidence="6">
    <location>
        <begin position="434"/>
        <end position="455"/>
    </location>
</feature>
<dbReference type="RefSeq" id="WP_193122451.1">
    <property type="nucleotide sequence ID" value="NZ_JADBGI010000011.1"/>
</dbReference>
<evidence type="ECO:0000259" key="7">
    <source>
        <dbReference type="PROSITE" id="PS50011"/>
    </source>
</evidence>
<keyword evidence="6" id="KW-0472">Membrane</keyword>
<evidence type="ECO:0000313" key="8">
    <source>
        <dbReference type="EMBL" id="MBE2999831.1"/>
    </source>
</evidence>
<keyword evidence="2" id="KW-0547">Nucleotide-binding</keyword>